<dbReference type="SUPFAM" id="SSF57667">
    <property type="entry name" value="beta-beta-alpha zinc fingers"/>
    <property type="match status" value="1"/>
</dbReference>
<sequence>MSSISSDISTMTKARETLNNVQGNSMKVDNSIHHYYRPNPADIDGSRRQRSTPSAFSRVSSGDRDVPPNERYSRLLMEEHRGYPSYYPEPTDEFVDQHTARDVDMIGSVGILAKDGSFDLLFSIMHPPGDPINRNGVPQTFEQLSERLEKRGRGRFHNDDHHLCSPQPPFLLKEMVFEQGNAGEAQKGFRFSCGYGITDGAILVLPDGCSRIDLANKNPFINQAIKHGASWFDYAESRGRPTASLYLITGCDRASSWGIASFAKDPNAALQLTLNENINASGRTTYKWSNNPWGSTRCSPETRRHSEIPASHNHDNQCIFLRGFTISRYGKSDHIKREDVEDIGSMLSYRTNRSSFSSRSQDAVNLTLCAPDDTPYHPGKHLNLYLHHLLRASFVGEDQQLLSDEIPIIIISHDDNWCTSPSHASQGDDWGACPKQYPLTPGPFRRLCESLKVEIHNNIVHTSSSQLSKDLASLMSQQLHVAMEVPHKSVSDTRAKANLRSDETNADTLAPSADAAEGETQPHTEPYKQAQEESTQDDKRPRGVKRPKSNSPSPTPPSTGQEAPEQPDQLESTKRSTFMGQSRSGSRQEDKAQPGPSHGTANTLSFGGSDQHPAGHISQRPFIGTTTSASASATFVDVHDDDDDDDNPWLFDGGSRGESVLTVLGVPAHKRRPLLGQGLHEGSSRGYTYDPVSAAPIFQSTHPSVSTTLVDESHSHHQSGPGYTYTPAVSRPDGGLNGITLYSPGRDPSSLSTSEPRRPYSCDLCALSFNRQHDLKRHRETHTGEKPYTCNGGCGKTFTRKDALKRHQLVKGCGKPDEGW</sequence>
<feature type="domain" description="C2H2-type" evidence="11">
    <location>
        <begin position="760"/>
        <end position="787"/>
    </location>
</feature>
<dbReference type="InterPro" id="IPR013087">
    <property type="entry name" value="Znf_C2H2_type"/>
</dbReference>
<dbReference type="Gene3D" id="3.30.160.60">
    <property type="entry name" value="Classic Zinc Finger"/>
    <property type="match status" value="2"/>
</dbReference>
<dbReference type="PANTHER" id="PTHR14196:SF0">
    <property type="entry name" value="PROTEIN BOWEL"/>
    <property type="match status" value="1"/>
</dbReference>
<feature type="domain" description="C2H2-type" evidence="11">
    <location>
        <begin position="788"/>
        <end position="816"/>
    </location>
</feature>
<dbReference type="GO" id="GO:0000981">
    <property type="term" value="F:DNA-binding transcription factor activity, RNA polymerase II-specific"/>
    <property type="evidence" value="ECO:0007669"/>
    <property type="project" value="UniProtKB-ARBA"/>
</dbReference>
<dbReference type="InterPro" id="IPR036236">
    <property type="entry name" value="Znf_C2H2_sf"/>
</dbReference>
<dbReference type="Proteomes" id="UP001383192">
    <property type="component" value="Unassembled WGS sequence"/>
</dbReference>
<feature type="region of interest" description="Disordered" evidence="10">
    <location>
        <begin position="31"/>
        <end position="70"/>
    </location>
</feature>
<dbReference type="PANTHER" id="PTHR14196">
    <property type="entry name" value="ODD-SKIPPED - RELATED"/>
    <property type="match status" value="1"/>
</dbReference>
<evidence type="ECO:0000256" key="10">
    <source>
        <dbReference type="SAM" id="MobiDB-lite"/>
    </source>
</evidence>
<evidence type="ECO:0000256" key="3">
    <source>
        <dbReference type="ARBA" id="ARBA00022737"/>
    </source>
</evidence>
<keyword evidence="6" id="KW-0805">Transcription regulation</keyword>
<dbReference type="GO" id="GO:0045893">
    <property type="term" value="P:positive regulation of DNA-templated transcription"/>
    <property type="evidence" value="ECO:0007669"/>
    <property type="project" value="UniProtKB-ARBA"/>
</dbReference>
<dbReference type="GO" id="GO:0005694">
    <property type="term" value="C:chromosome"/>
    <property type="evidence" value="ECO:0007669"/>
    <property type="project" value="UniProtKB-ARBA"/>
</dbReference>
<evidence type="ECO:0000259" key="11">
    <source>
        <dbReference type="PROSITE" id="PS50157"/>
    </source>
</evidence>
<evidence type="ECO:0000256" key="9">
    <source>
        <dbReference type="PROSITE-ProRule" id="PRU00042"/>
    </source>
</evidence>
<dbReference type="InterPro" id="IPR050717">
    <property type="entry name" value="C2H2-ZF_Transcription_Reg"/>
</dbReference>
<keyword evidence="2" id="KW-0479">Metal-binding</keyword>
<keyword evidence="8" id="KW-0539">Nucleus</keyword>
<evidence type="ECO:0000313" key="13">
    <source>
        <dbReference type="Proteomes" id="UP001383192"/>
    </source>
</evidence>
<evidence type="ECO:0000256" key="1">
    <source>
        <dbReference type="ARBA" id="ARBA00004123"/>
    </source>
</evidence>
<dbReference type="EMBL" id="JAYKXP010000036">
    <property type="protein sequence ID" value="KAK7040779.1"/>
    <property type="molecule type" value="Genomic_DNA"/>
</dbReference>
<dbReference type="PROSITE" id="PS00028">
    <property type="entry name" value="ZINC_FINGER_C2H2_1"/>
    <property type="match status" value="1"/>
</dbReference>
<feature type="compositionally biased region" description="Polar residues" evidence="10">
    <location>
        <begin position="575"/>
        <end position="585"/>
    </location>
</feature>
<keyword evidence="7" id="KW-0804">Transcription</keyword>
<dbReference type="PROSITE" id="PS50157">
    <property type="entry name" value="ZINC_FINGER_C2H2_2"/>
    <property type="match status" value="2"/>
</dbReference>
<keyword evidence="13" id="KW-1185">Reference proteome</keyword>
<dbReference type="FunFam" id="3.30.160.60:FF:001732">
    <property type="entry name" value="Zgc:162936"/>
    <property type="match status" value="1"/>
</dbReference>
<reference evidence="12 13" key="1">
    <citation type="submission" date="2024-01" db="EMBL/GenBank/DDBJ databases">
        <title>A draft genome for a cacao thread blight-causing isolate of Paramarasmius palmivorus.</title>
        <authorList>
            <person name="Baruah I.K."/>
            <person name="Bukari Y."/>
            <person name="Amoako-Attah I."/>
            <person name="Meinhardt L.W."/>
            <person name="Bailey B.A."/>
            <person name="Cohen S.P."/>
        </authorList>
    </citation>
    <scope>NUCLEOTIDE SEQUENCE [LARGE SCALE GENOMIC DNA]</scope>
    <source>
        <strain evidence="12 13">GH-12</strain>
    </source>
</reference>
<dbReference type="GO" id="GO:0000978">
    <property type="term" value="F:RNA polymerase II cis-regulatory region sequence-specific DNA binding"/>
    <property type="evidence" value="ECO:0007669"/>
    <property type="project" value="UniProtKB-ARBA"/>
</dbReference>
<keyword evidence="3" id="KW-0677">Repeat</keyword>
<dbReference type="AlphaFoldDB" id="A0AAW0CQ64"/>
<accession>A0AAW0CQ64</accession>
<protein>
    <recommendedName>
        <fullName evidence="11">C2H2-type domain-containing protein</fullName>
    </recommendedName>
</protein>
<keyword evidence="5" id="KW-0862">Zinc</keyword>
<evidence type="ECO:0000256" key="5">
    <source>
        <dbReference type="ARBA" id="ARBA00022833"/>
    </source>
</evidence>
<evidence type="ECO:0000256" key="7">
    <source>
        <dbReference type="ARBA" id="ARBA00023163"/>
    </source>
</evidence>
<evidence type="ECO:0000313" key="12">
    <source>
        <dbReference type="EMBL" id="KAK7040779.1"/>
    </source>
</evidence>
<evidence type="ECO:0000256" key="8">
    <source>
        <dbReference type="ARBA" id="ARBA00023242"/>
    </source>
</evidence>
<proteinExistence type="predicted"/>
<dbReference type="GO" id="GO:0005634">
    <property type="term" value="C:nucleus"/>
    <property type="evidence" value="ECO:0007669"/>
    <property type="project" value="UniProtKB-SubCell"/>
</dbReference>
<organism evidence="12 13">
    <name type="scientific">Paramarasmius palmivorus</name>
    <dbReference type="NCBI Taxonomy" id="297713"/>
    <lineage>
        <taxon>Eukaryota</taxon>
        <taxon>Fungi</taxon>
        <taxon>Dikarya</taxon>
        <taxon>Basidiomycota</taxon>
        <taxon>Agaricomycotina</taxon>
        <taxon>Agaricomycetes</taxon>
        <taxon>Agaricomycetidae</taxon>
        <taxon>Agaricales</taxon>
        <taxon>Marasmiineae</taxon>
        <taxon>Marasmiaceae</taxon>
        <taxon>Paramarasmius</taxon>
    </lineage>
</organism>
<evidence type="ECO:0000256" key="2">
    <source>
        <dbReference type="ARBA" id="ARBA00022723"/>
    </source>
</evidence>
<feature type="compositionally biased region" description="Polar residues" evidence="10">
    <location>
        <begin position="51"/>
        <end position="60"/>
    </location>
</feature>
<gene>
    <name evidence="12" type="ORF">VNI00_009685</name>
</gene>
<evidence type="ECO:0000256" key="4">
    <source>
        <dbReference type="ARBA" id="ARBA00022771"/>
    </source>
</evidence>
<keyword evidence="4 9" id="KW-0863">Zinc-finger</keyword>
<feature type="compositionally biased region" description="Basic and acidic residues" evidence="10">
    <location>
        <begin position="61"/>
        <end position="70"/>
    </location>
</feature>
<comment type="caution">
    <text evidence="12">The sequence shown here is derived from an EMBL/GenBank/DDBJ whole genome shotgun (WGS) entry which is preliminary data.</text>
</comment>
<comment type="subcellular location">
    <subcellularLocation>
        <location evidence="1">Nucleus</location>
    </subcellularLocation>
</comment>
<feature type="region of interest" description="Disordered" evidence="10">
    <location>
        <begin position="485"/>
        <end position="621"/>
    </location>
</feature>
<feature type="region of interest" description="Disordered" evidence="10">
    <location>
        <begin position="704"/>
        <end position="757"/>
    </location>
</feature>
<dbReference type="SMART" id="SM00355">
    <property type="entry name" value="ZnF_C2H2"/>
    <property type="match status" value="2"/>
</dbReference>
<feature type="compositionally biased region" description="Basic and acidic residues" evidence="10">
    <location>
        <begin position="485"/>
        <end position="503"/>
    </location>
</feature>
<feature type="compositionally biased region" description="Polar residues" evidence="10">
    <location>
        <begin position="599"/>
        <end position="608"/>
    </location>
</feature>
<evidence type="ECO:0000256" key="6">
    <source>
        <dbReference type="ARBA" id="ARBA00023015"/>
    </source>
</evidence>
<dbReference type="Pfam" id="PF00096">
    <property type="entry name" value="zf-C2H2"/>
    <property type="match status" value="2"/>
</dbReference>
<name>A0AAW0CQ64_9AGAR</name>
<dbReference type="FunFam" id="3.30.160.60:FF:000072">
    <property type="entry name" value="zinc finger protein 143 isoform X1"/>
    <property type="match status" value="1"/>
</dbReference>
<dbReference type="GO" id="GO:0008270">
    <property type="term" value="F:zinc ion binding"/>
    <property type="evidence" value="ECO:0007669"/>
    <property type="project" value="UniProtKB-KW"/>
</dbReference>